<dbReference type="GO" id="GO:0022857">
    <property type="term" value="F:transmembrane transporter activity"/>
    <property type="evidence" value="ECO:0007669"/>
    <property type="project" value="InterPro"/>
</dbReference>
<organism evidence="7 8">
    <name type="scientific">Cladophialophora immunda</name>
    <dbReference type="NCBI Taxonomy" id="569365"/>
    <lineage>
        <taxon>Eukaryota</taxon>
        <taxon>Fungi</taxon>
        <taxon>Dikarya</taxon>
        <taxon>Ascomycota</taxon>
        <taxon>Pezizomycotina</taxon>
        <taxon>Eurotiomycetes</taxon>
        <taxon>Chaetothyriomycetidae</taxon>
        <taxon>Chaetothyriales</taxon>
        <taxon>Herpotrichiellaceae</taxon>
        <taxon>Cladophialophora</taxon>
    </lineage>
</organism>
<name>A0A0D1ZD44_9EURO</name>
<feature type="transmembrane region" description="Helical" evidence="5">
    <location>
        <begin position="196"/>
        <end position="213"/>
    </location>
</feature>
<dbReference type="PANTHER" id="PTHR23502">
    <property type="entry name" value="MAJOR FACILITATOR SUPERFAMILY"/>
    <property type="match status" value="1"/>
</dbReference>
<feature type="transmembrane region" description="Helical" evidence="5">
    <location>
        <begin position="111"/>
        <end position="128"/>
    </location>
</feature>
<evidence type="ECO:0000259" key="6">
    <source>
        <dbReference type="PROSITE" id="PS50850"/>
    </source>
</evidence>
<keyword evidence="8" id="KW-1185">Reference proteome</keyword>
<dbReference type="EMBL" id="KN847044">
    <property type="protein sequence ID" value="KIW25676.1"/>
    <property type="molecule type" value="Genomic_DNA"/>
</dbReference>
<keyword evidence="4 5" id="KW-0472">Membrane</keyword>
<feature type="transmembrane region" description="Helical" evidence="5">
    <location>
        <begin position="167"/>
        <end position="189"/>
    </location>
</feature>
<dbReference type="Gene3D" id="1.20.1250.20">
    <property type="entry name" value="MFS general substrate transporter like domains"/>
    <property type="match status" value="1"/>
</dbReference>
<proteinExistence type="predicted"/>
<keyword evidence="3 5" id="KW-1133">Transmembrane helix</keyword>
<dbReference type="SUPFAM" id="SSF103473">
    <property type="entry name" value="MFS general substrate transporter"/>
    <property type="match status" value="1"/>
</dbReference>
<protein>
    <recommendedName>
        <fullName evidence="6">Major facilitator superfamily (MFS) profile domain-containing protein</fullName>
    </recommendedName>
</protein>
<dbReference type="Proteomes" id="UP000054466">
    <property type="component" value="Unassembled WGS sequence"/>
</dbReference>
<evidence type="ECO:0000256" key="2">
    <source>
        <dbReference type="ARBA" id="ARBA00022692"/>
    </source>
</evidence>
<comment type="subcellular location">
    <subcellularLocation>
        <location evidence="1">Membrane</location>
        <topology evidence="1">Multi-pass membrane protein</topology>
    </subcellularLocation>
</comment>
<dbReference type="HOGENOM" id="CLU_008455_13_8_1"/>
<dbReference type="InterPro" id="IPR036259">
    <property type="entry name" value="MFS_trans_sf"/>
</dbReference>
<dbReference type="VEuPathDB" id="FungiDB:PV07_08837"/>
<evidence type="ECO:0000256" key="5">
    <source>
        <dbReference type="SAM" id="Phobius"/>
    </source>
</evidence>
<dbReference type="Pfam" id="PF07690">
    <property type="entry name" value="MFS_1"/>
    <property type="match status" value="1"/>
</dbReference>
<dbReference type="InterPro" id="IPR011701">
    <property type="entry name" value="MFS"/>
</dbReference>
<dbReference type="GeneID" id="27348031"/>
<dbReference type="OrthoDB" id="4133621at2759"/>
<reference evidence="7 8" key="1">
    <citation type="submission" date="2015-01" db="EMBL/GenBank/DDBJ databases">
        <title>The Genome Sequence of Cladophialophora immunda CBS83496.</title>
        <authorList>
            <consortium name="The Broad Institute Genomics Platform"/>
            <person name="Cuomo C."/>
            <person name="de Hoog S."/>
            <person name="Gorbushina A."/>
            <person name="Stielow B."/>
            <person name="Teixiera M."/>
            <person name="Abouelleil A."/>
            <person name="Chapman S.B."/>
            <person name="Priest M."/>
            <person name="Young S.K."/>
            <person name="Wortman J."/>
            <person name="Nusbaum C."/>
            <person name="Birren B."/>
        </authorList>
    </citation>
    <scope>NUCLEOTIDE SEQUENCE [LARGE SCALE GENOMIC DNA]</scope>
    <source>
        <strain evidence="7 8">CBS 83496</strain>
    </source>
</reference>
<evidence type="ECO:0000313" key="7">
    <source>
        <dbReference type="EMBL" id="KIW25676.1"/>
    </source>
</evidence>
<feature type="domain" description="Major facilitator superfamily (MFS) profile" evidence="6">
    <location>
        <begin position="71"/>
        <end position="496"/>
    </location>
</feature>
<sequence length="524" mass="57894">MSDNIAANPEPSAAHFEAPLGAAVKSITHLKRIPSEESIEMDGTDYRDVLPRPSTDPNDPLNWSWTEKHLVLFMVAAMAFQGPFDSASPAAGFLEQAPAYHVEIPDMLDSVGAQAIMLGVGGVLWVPLSNHYGRSPIYLAGAVVATLGCLGCSLANSLGAYCGARVVNGLGCSASMSVGALTVKDLFFVHERGQKMGIWTISIGLSPYISTLLDGFVTTYAGWRWMQWLTFFIWCGLLVLCLVALPETLYDRHHQLVDVPPKKTYVQRLKWKRFPMRRLTFRSFWHPCTMFFYPSVILPGFYYGNIYGFCVFGALGMIPIAFAELYGFHAVAQGLVAIPLAIGTILGEPLAGPFSDWVVRFLARKNGGVRHPEQRLQAYWLGAILVPLGLMMFGLTLQYEVHWIAPCIAIAIYSFAIQIVSTVTFTYAVDCYEHVAGEVALVLNFCRQIFSFYVSFYLPHYTGKVGYGWAYGIYAILAVVLFLPVILLMLRGGAIRKRLGAPQSGLVHHSVPVQVREDIPKSEE</sequence>
<gene>
    <name evidence="7" type="ORF">PV07_08837</name>
</gene>
<evidence type="ECO:0000313" key="8">
    <source>
        <dbReference type="Proteomes" id="UP000054466"/>
    </source>
</evidence>
<accession>A0A0D1ZD44</accession>
<evidence type="ECO:0000256" key="3">
    <source>
        <dbReference type="ARBA" id="ARBA00022989"/>
    </source>
</evidence>
<feature type="transmembrane region" description="Helical" evidence="5">
    <location>
        <begin position="137"/>
        <end position="161"/>
    </location>
</feature>
<keyword evidence="2 5" id="KW-0812">Transmembrane</keyword>
<evidence type="ECO:0000256" key="4">
    <source>
        <dbReference type="ARBA" id="ARBA00023136"/>
    </source>
</evidence>
<feature type="transmembrane region" description="Helical" evidence="5">
    <location>
        <begin position="225"/>
        <end position="245"/>
    </location>
</feature>
<dbReference type="RefSeq" id="XP_016245892.1">
    <property type="nucleotide sequence ID" value="XM_016396036.1"/>
</dbReference>
<dbReference type="InterPro" id="IPR020846">
    <property type="entry name" value="MFS_dom"/>
</dbReference>
<feature type="transmembrane region" description="Helical" evidence="5">
    <location>
        <begin position="306"/>
        <end position="326"/>
    </location>
</feature>
<feature type="transmembrane region" description="Helical" evidence="5">
    <location>
        <begin position="378"/>
        <end position="397"/>
    </location>
</feature>
<dbReference type="AlphaFoldDB" id="A0A0D1ZD44"/>
<dbReference type="PROSITE" id="PS50850">
    <property type="entry name" value="MFS"/>
    <property type="match status" value="1"/>
</dbReference>
<feature type="transmembrane region" description="Helical" evidence="5">
    <location>
        <begin position="470"/>
        <end position="490"/>
    </location>
</feature>
<dbReference type="STRING" id="569365.A0A0D1ZD44"/>
<evidence type="ECO:0000256" key="1">
    <source>
        <dbReference type="ARBA" id="ARBA00004141"/>
    </source>
</evidence>
<dbReference type="GO" id="GO:0005886">
    <property type="term" value="C:plasma membrane"/>
    <property type="evidence" value="ECO:0007669"/>
    <property type="project" value="TreeGrafter"/>
</dbReference>
<dbReference type="PANTHER" id="PTHR23502:SF22">
    <property type="entry name" value="MAJOR FACILITATOR SUPERFAMILY (MFS) PROFILE DOMAIN-CONTAINING PROTEIN"/>
    <property type="match status" value="1"/>
</dbReference>
<feature type="transmembrane region" description="Helical" evidence="5">
    <location>
        <begin position="403"/>
        <end position="427"/>
    </location>
</feature>